<keyword evidence="4" id="KW-0808">Transferase</keyword>
<dbReference type="Proteomes" id="UP001367676">
    <property type="component" value="Unassembled WGS sequence"/>
</dbReference>
<comment type="cofactor">
    <cofactor evidence="1">
        <name>Mn(2+)</name>
        <dbReference type="ChEBI" id="CHEBI:29035"/>
    </cofactor>
</comment>
<comment type="caution">
    <text evidence="10">The sequence shown here is derived from an EMBL/GenBank/DDBJ whole genome shotgun (WGS) entry which is preliminary data.</text>
</comment>
<dbReference type="GO" id="GO:1990817">
    <property type="term" value="F:poly(A) RNA polymerase activity"/>
    <property type="evidence" value="ECO:0007669"/>
    <property type="project" value="UniProtKB-EC"/>
</dbReference>
<dbReference type="SUPFAM" id="SSF81301">
    <property type="entry name" value="Nucleotidyltransferase"/>
    <property type="match status" value="1"/>
</dbReference>
<dbReference type="InterPro" id="IPR045862">
    <property type="entry name" value="Trf4-like"/>
</dbReference>
<feature type="compositionally biased region" description="Low complexity" evidence="7">
    <location>
        <begin position="437"/>
        <end position="449"/>
    </location>
</feature>
<comment type="similarity">
    <text evidence="2">Belongs to the DNA polymerase type-B-like family.</text>
</comment>
<dbReference type="Gene3D" id="1.10.1410.10">
    <property type="match status" value="1"/>
</dbReference>
<organism evidence="10 11">
    <name type="scientific">Parthenolecanium corni</name>
    <dbReference type="NCBI Taxonomy" id="536013"/>
    <lineage>
        <taxon>Eukaryota</taxon>
        <taxon>Metazoa</taxon>
        <taxon>Ecdysozoa</taxon>
        <taxon>Arthropoda</taxon>
        <taxon>Hexapoda</taxon>
        <taxon>Insecta</taxon>
        <taxon>Pterygota</taxon>
        <taxon>Neoptera</taxon>
        <taxon>Paraneoptera</taxon>
        <taxon>Hemiptera</taxon>
        <taxon>Sternorrhyncha</taxon>
        <taxon>Coccoidea</taxon>
        <taxon>Coccidae</taxon>
        <taxon>Parthenolecanium</taxon>
    </lineage>
</organism>
<dbReference type="InterPro" id="IPR002058">
    <property type="entry name" value="PAP_assoc"/>
</dbReference>
<dbReference type="EC" id="2.7.7.19" evidence="3"/>
<feature type="region of interest" description="Disordered" evidence="7">
    <location>
        <begin position="426"/>
        <end position="454"/>
    </location>
</feature>
<keyword evidence="6" id="KW-0460">Magnesium</keyword>
<feature type="region of interest" description="Disordered" evidence="7">
    <location>
        <begin position="550"/>
        <end position="576"/>
    </location>
</feature>
<evidence type="ECO:0000256" key="1">
    <source>
        <dbReference type="ARBA" id="ARBA00001936"/>
    </source>
</evidence>
<evidence type="ECO:0000313" key="10">
    <source>
        <dbReference type="EMBL" id="KAK7571954.1"/>
    </source>
</evidence>
<evidence type="ECO:0000313" key="11">
    <source>
        <dbReference type="Proteomes" id="UP001367676"/>
    </source>
</evidence>
<gene>
    <name evidence="10" type="ORF">V9T40_014426</name>
</gene>
<feature type="compositionally biased region" description="Basic residues" evidence="7">
    <location>
        <begin position="550"/>
        <end position="561"/>
    </location>
</feature>
<dbReference type="GO" id="GO:0046872">
    <property type="term" value="F:metal ion binding"/>
    <property type="evidence" value="ECO:0007669"/>
    <property type="project" value="UniProtKB-KW"/>
</dbReference>
<feature type="compositionally biased region" description="Polar residues" evidence="7">
    <location>
        <begin position="562"/>
        <end position="576"/>
    </location>
</feature>
<evidence type="ECO:0000259" key="8">
    <source>
        <dbReference type="Pfam" id="PF03828"/>
    </source>
</evidence>
<feature type="domain" description="Poly(A) RNA polymerase mitochondrial-like central palm" evidence="9">
    <location>
        <begin position="113"/>
        <end position="244"/>
    </location>
</feature>
<dbReference type="InterPro" id="IPR043519">
    <property type="entry name" value="NT_sf"/>
</dbReference>
<dbReference type="InterPro" id="IPR054708">
    <property type="entry name" value="MTPAP-like_central"/>
</dbReference>
<dbReference type="GO" id="GO:0031499">
    <property type="term" value="C:TRAMP complex"/>
    <property type="evidence" value="ECO:0007669"/>
    <property type="project" value="TreeGrafter"/>
</dbReference>
<dbReference type="PANTHER" id="PTHR23092:SF15">
    <property type="entry name" value="INACTIVE NON-CANONICAL POLY(A) RNA POLYMERASE PROTEIN TRF4-2-RELATED"/>
    <property type="match status" value="1"/>
</dbReference>
<evidence type="ECO:0000256" key="2">
    <source>
        <dbReference type="ARBA" id="ARBA00008593"/>
    </source>
</evidence>
<dbReference type="GO" id="GO:0003729">
    <property type="term" value="F:mRNA binding"/>
    <property type="evidence" value="ECO:0007669"/>
    <property type="project" value="TreeGrafter"/>
</dbReference>
<dbReference type="Pfam" id="PF22600">
    <property type="entry name" value="MTPAP-like_central"/>
    <property type="match status" value="1"/>
</dbReference>
<dbReference type="Gene3D" id="3.30.460.10">
    <property type="entry name" value="Beta Polymerase, domain 2"/>
    <property type="match status" value="1"/>
</dbReference>
<accession>A0AAN9T745</accession>
<evidence type="ECO:0000256" key="5">
    <source>
        <dbReference type="ARBA" id="ARBA00022723"/>
    </source>
</evidence>
<keyword evidence="5" id="KW-0479">Metal-binding</keyword>
<sequence length="576" mass="65798">MDPQIAWFQPEQEGPAKEFWMRIWESHVSAREQLLKANLHDYGNNFFYKNSDNIENIPENYKRMPLNVNNVNHPFNRASTYAMNRFQDALIGKYGGCPWRMRKFYDRRPIFGLHEEIEEFYEYMTATREEHELRLKVITDVKSIINGLWPAAQVEVFGSFKTSLYLPTSDIDIVVIGKWDKLPLKTLQDALLNSGICDPDNVKVLDKASVPIVKFTDRRADIKVDISFNMNNGVKSVELIKDFCQRFPALKKLVLVLKQFLLQRDLNEVFHGGISSYSLILMCISFLQLHHFEESYRSDCNLGVLLMEFLELYGRKFNYLKTAISVKDGGCYIAKDQLQRDMIDGHRPSILSIEDPLTAGNDIGRGSYGALQVKHAFDYAFIVLSQAFAQDVDCNKSSILGRIIRVTDAVIDYRNHIKMQFPTAAVSSNSTDGSVASLPSTDSDSESSLGRLSDPITTVINPKSQFQRRGPNNLRHSPPVAGFIRSNTLGHAPLHHHSIHKHANHISAMSLPILNHNFGNGPLTGGMNGGYQRHLNNDIFFHRYHGRLPHTLPHHHHKRSRIQYNRAKNNTEINLR</sequence>
<dbReference type="GO" id="GO:0005730">
    <property type="term" value="C:nucleolus"/>
    <property type="evidence" value="ECO:0007669"/>
    <property type="project" value="TreeGrafter"/>
</dbReference>
<keyword evidence="11" id="KW-1185">Reference proteome</keyword>
<feature type="domain" description="PAP-associated" evidence="8">
    <location>
        <begin position="301"/>
        <end position="359"/>
    </location>
</feature>
<dbReference type="FunFam" id="3.30.460.10:FF:000006">
    <property type="entry name" value="non-canonical poly(A) RNA polymerase PAPD5"/>
    <property type="match status" value="1"/>
</dbReference>
<reference evidence="10 11" key="1">
    <citation type="submission" date="2024-03" db="EMBL/GenBank/DDBJ databases">
        <title>Adaptation during the transition from Ophiocordyceps entomopathogen to insect associate is accompanied by gene loss and intensified selection.</title>
        <authorList>
            <person name="Ward C.M."/>
            <person name="Onetto C.A."/>
            <person name="Borneman A.R."/>
        </authorList>
    </citation>
    <scope>NUCLEOTIDE SEQUENCE [LARGE SCALE GENOMIC DNA]</scope>
    <source>
        <strain evidence="10">AWRI1</strain>
        <tissue evidence="10">Single Adult Female</tissue>
    </source>
</reference>
<protein>
    <recommendedName>
        <fullName evidence="3">polynucleotide adenylyltransferase</fullName>
        <ecNumber evidence="3">2.7.7.19</ecNumber>
    </recommendedName>
</protein>
<evidence type="ECO:0000259" key="9">
    <source>
        <dbReference type="Pfam" id="PF22600"/>
    </source>
</evidence>
<dbReference type="SUPFAM" id="SSF81631">
    <property type="entry name" value="PAP/OAS1 substrate-binding domain"/>
    <property type="match status" value="1"/>
</dbReference>
<dbReference type="AlphaFoldDB" id="A0AAN9T745"/>
<name>A0AAN9T745_9HEMI</name>
<dbReference type="CDD" id="cd05402">
    <property type="entry name" value="NT_PAP_TUTase"/>
    <property type="match status" value="1"/>
</dbReference>
<dbReference type="Pfam" id="PF03828">
    <property type="entry name" value="PAP_assoc"/>
    <property type="match status" value="1"/>
</dbReference>
<evidence type="ECO:0000256" key="3">
    <source>
        <dbReference type="ARBA" id="ARBA00012388"/>
    </source>
</evidence>
<dbReference type="GO" id="GO:0031123">
    <property type="term" value="P:RNA 3'-end processing"/>
    <property type="evidence" value="ECO:0007669"/>
    <property type="project" value="TreeGrafter"/>
</dbReference>
<dbReference type="EMBL" id="JBBCAQ010000038">
    <property type="protein sequence ID" value="KAK7571954.1"/>
    <property type="molecule type" value="Genomic_DNA"/>
</dbReference>
<evidence type="ECO:0000256" key="4">
    <source>
        <dbReference type="ARBA" id="ARBA00022679"/>
    </source>
</evidence>
<evidence type="ECO:0000256" key="7">
    <source>
        <dbReference type="SAM" id="MobiDB-lite"/>
    </source>
</evidence>
<dbReference type="FunFam" id="1.10.1410.10:FF:000003">
    <property type="entry name" value="non-canonical poly(A) RNA polymerase PAPD7"/>
    <property type="match status" value="1"/>
</dbReference>
<dbReference type="PANTHER" id="PTHR23092">
    <property type="entry name" value="POLY(A) RNA POLYMERASE"/>
    <property type="match status" value="1"/>
</dbReference>
<proteinExistence type="inferred from homology"/>
<evidence type="ECO:0000256" key="6">
    <source>
        <dbReference type="ARBA" id="ARBA00022842"/>
    </source>
</evidence>
<dbReference type="GO" id="GO:0043634">
    <property type="term" value="P:polyadenylation-dependent ncRNA catabolic process"/>
    <property type="evidence" value="ECO:0007669"/>
    <property type="project" value="TreeGrafter"/>
</dbReference>